<evidence type="ECO:0000313" key="1">
    <source>
        <dbReference type="EMBL" id="TDF72847.1"/>
    </source>
</evidence>
<reference evidence="1" key="1">
    <citation type="submission" date="2019-03" db="EMBL/GenBank/DDBJ databases">
        <title>Candidatus Syntrophosphaera thermopropionivorans: a novel player in syntrophic propionate oxidation during anaerobic digestion.</title>
        <authorList>
            <person name="Dyksma S."/>
        </authorList>
    </citation>
    <scope>NUCLEOTIDE SEQUENCE</scope>
    <source>
        <strain evidence="1">W5</strain>
    </source>
</reference>
<dbReference type="Proteomes" id="UP000294588">
    <property type="component" value="Unassembled WGS sequence"/>
</dbReference>
<name>A0AC61QIQ7_9BACT</name>
<evidence type="ECO:0000313" key="2">
    <source>
        <dbReference type="Proteomes" id="UP000294588"/>
    </source>
</evidence>
<protein>
    <submittedName>
        <fullName evidence="1">Electron transfer flavoprotein subunit beta/FixA family protein</fullName>
    </submittedName>
</protein>
<keyword evidence="2" id="KW-1185">Reference proteome</keyword>
<comment type="caution">
    <text evidence="1">The sequence shown here is derived from an EMBL/GenBank/DDBJ whole genome shotgun (WGS) entry which is preliminary data.</text>
</comment>
<dbReference type="EMBL" id="SMOG01000014">
    <property type="protein sequence ID" value="TDF72847.1"/>
    <property type="molecule type" value="Genomic_DNA"/>
</dbReference>
<gene>
    <name evidence="1" type="ORF">E0946_05050</name>
</gene>
<proteinExistence type="predicted"/>
<organism evidence="1 2">
    <name type="scientific">Candidatus Syntrophosphaera thermopropionivorans</name>
    <dbReference type="NCBI Taxonomy" id="2593015"/>
    <lineage>
        <taxon>Bacteria</taxon>
        <taxon>Pseudomonadati</taxon>
        <taxon>Candidatus Cloacimonadota</taxon>
        <taxon>Candidatus Cloacimonadia</taxon>
        <taxon>Candidatus Cloacimonadales</taxon>
        <taxon>Candidatus Cloacimonadaceae</taxon>
        <taxon>Candidatus Syntrophosphaera</taxon>
    </lineage>
</organism>
<sequence length="263" mass="28759">MNIIVCVKQVPNTTEIKIDPVTNTLIREGVESILNPFDAYAVEEAVRMKERYGGMVTAICMGPNQAEETLRETVAVGVDNIILLSDRRFAGADTLATSLTLATAIKKIGDYDLIFTGQQAIDGDTGQVGPGIASHLDICQCCFVRKIDEVNEGTITLQRLMEDGSDQLKLKLPAVISVVKEINTPRLPSLRGKRNARSVPLTVWNADDLGLDEKEIGLNGSPTQVIKIFTPKHEKKTEKYVVSPEEAADLIVKKLDEITRGAK</sequence>
<accession>A0AC61QIQ7</accession>